<dbReference type="InterPro" id="IPR011006">
    <property type="entry name" value="CheY-like_superfamily"/>
</dbReference>
<dbReference type="InterPro" id="IPR046947">
    <property type="entry name" value="LytR-like"/>
</dbReference>
<feature type="domain" description="Response regulatory" evidence="2">
    <location>
        <begin position="4"/>
        <end position="115"/>
    </location>
</feature>
<evidence type="ECO:0000313" key="4">
    <source>
        <dbReference type="EMBL" id="SFQ25165.1"/>
    </source>
</evidence>
<protein>
    <submittedName>
        <fullName evidence="4">Two component transcriptional regulator, LytTR family</fullName>
    </submittedName>
</protein>
<dbReference type="PROSITE" id="PS50930">
    <property type="entry name" value="HTH_LYTTR"/>
    <property type="match status" value="1"/>
</dbReference>
<accession>A0A1I5WZI8</accession>
<dbReference type="Gene3D" id="2.40.50.1020">
    <property type="entry name" value="LytTr DNA-binding domain"/>
    <property type="match status" value="1"/>
</dbReference>
<gene>
    <name evidence="4" type="ORF">SAMN05444277_107107</name>
</gene>
<dbReference type="Pfam" id="PF00072">
    <property type="entry name" value="Response_reg"/>
    <property type="match status" value="1"/>
</dbReference>
<dbReference type="GO" id="GO:0000156">
    <property type="term" value="F:phosphorelay response regulator activity"/>
    <property type="evidence" value="ECO:0007669"/>
    <property type="project" value="InterPro"/>
</dbReference>
<dbReference type="STRING" id="1465490.SAMN05444277_107107"/>
<dbReference type="RefSeq" id="WP_090659030.1">
    <property type="nucleotide sequence ID" value="NZ_FOXQ01000007.1"/>
</dbReference>
<evidence type="ECO:0000256" key="1">
    <source>
        <dbReference type="PROSITE-ProRule" id="PRU00169"/>
    </source>
</evidence>
<dbReference type="SUPFAM" id="SSF52172">
    <property type="entry name" value="CheY-like"/>
    <property type="match status" value="1"/>
</dbReference>
<dbReference type="Pfam" id="PF04397">
    <property type="entry name" value="LytTR"/>
    <property type="match status" value="1"/>
</dbReference>
<reference evidence="4 5" key="1">
    <citation type="submission" date="2016-10" db="EMBL/GenBank/DDBJ databases">
        <authorList>
            <person name="de Groot N.N."/>
        </authorList>
    </citation>
    <scope>NUCLEOTIDE SEQUENCE [LARGE SCALE GENOMIC DNA]</scope>
    <source>
        <strain evidence="4 5">DSM 28286</strain>
    </source>
</reference>
<feature type="domain" description="HTH LytTR-type" evidence="3">
    <location>
        <begin position="141"/>
        <end position="210"/>
    </location>
</feature>
<organism evidence="4 5">
    <name type="scientific">Parafilimonas terrae</name>
    <dbReference type="NCBI Taxonomy" id="1465490"/>
    <lineage>
        <taxon>Bacteria</taxon>
        <taxon>Pseudomonadati</taxon>
        <taxon>Bacteroidota</taxon>
        <taxon>Chitinophagia</taxon>
        <taxon>Chitinophagales</taxon>
        <taxon>Chitinophagaceae</taxon>
        <taxon>Parafilimonas</taxon>
    </lineage>
</organism>
<name>A0A1I5WZI8_9BACT</name>
<dbReference type="EMBL" id="FOXQ01000007">
    <property type="protein sequence ID" value="SFQ25165.1"/>
    <property type="molecule type" value="Genomic_DNA"/>
</dbReference>
<evidence type="ECO:0000313" key="5">
    <source>
        <dbReference type="Proteomes" id="UP000199031"/>
    </source>
</evidence>
<dbReference type="GO" id="GO:0003677">
    <property type="term" value="F:DNA binding"/>
    <property type="evidence" value="ECO:0007669"/>
    <property type="project" value="InterPro"/>
</dbReference>
<dbReference type="InterPro" id="IPR001789">
    <property type="entry name" value="Sig_transdc_resp-reg_receiver"/>
</dbReference>
<dbReference type="InterPro" id="IPR007492">
    <property type="entry name" value="LytTR_DNA-bd_dom"/>
</dbReference>
<dbReference type="PANTHER" id="PTHR37299:SF1">
    <property type="entry name" value="STAGE 0 SPORULATION PROTEIN A HOMOLOG"/>
    <property type="match status" value="1"/>
</dbReference>
<dbReference type="PANTHER" id="PTHR37299">
    <property type="entry name" value="TRANSCRIPTIONAL REGULATOR-RELATED"/>
    <property type="match status" value="1"/>
</dbReference>
<evidence type="ECO:0000259" key="3">
    <source>
        <dbReference type="PROSITE" id="PS50930"/>
    </source>
</evidence>
<dbReference type="PROSITE" id="PS50110">
    <property type="entry name" value="RESPONSE_REGULATORY"/>
    <property type="match status" value="1"/>
</dbReference>
<dbReference type="Proteomes" id="UP000199031">
    <property type="component" value="Unassembled WGS sequence"/>
</dbReference>
<dbReference type="OrthoDB" id="9787344at2"/>
<proteinExistence type="predicted"/>
<keyword evidence="5" id="KW-1185">Reference proteome</keyword>
<feature type="modified residue" description="4-aspartylphosphate" evidence="1">
    <location>
        <position position="55"/>
    </location>
</feature>
<dbReference type="SMART" id="SM00448">
    <property type="entry name" value="REC"/>
    <property type="match status" value="1"/>
</dbReference>
<sequence>MTIRTLIVDDEPHAIDIIKRYSANIPEIEIVDTCHNAIKAFQIIQHNKIDLLFLDVKMPGLSGTDLARSLKNPPMIVFTTAYQDYAVEGFDLNAVDYLLKPIAFDRFLRAVDKVMPLIKKESAQVQPVKEIAEANKNNQYLYLRIERQLVKVDTAEIWWIESIKDYIKVVTKTRTFTTKQKISVAENLLPIGEFMRIHRSYIVPLNKIESYHANYVVIAGNKIPIGRNYKTASLQKFNPGAANII</sequence>
<dbReference type="SMART" id="SM00850">
    <property type="entry name" value="LytTR"/>
    <property type="match status" value="1"/>
</dbReference>
<evidence type="ECO:0000259" key="2">
    <source>
        <dbReference type="PROSITE" id="PS50110"/>
    </source>
</evidence>
<dbReference type="AlphaFoldDB" id="A0A1I5WZI8"/>
<keyword evidence="1" id="KW-0597">Phosphoprotein</keyword>
<dbReference type="Gene3D" id="3.40.50.2300">
    <property type="match status" value="1"/>
</dbReference>